<evidence type="ECO:0000256" key="1">
    <source>
        <dbReference type="SAM" id="SignalP"/>
    </source>
</evidence>
<dbReference type="STRING" id="580327.Tthe_1083"/>
<name>D9TNJ9_THETC</name>
<dbReference type="OrthoDB" id="2051413at2"/>
<feature type="signal peptide" evidence="1">
    <location>
        <begin position="1"/>
        <end position="27"/>
    </location>
</feature>
<sequence length="224" mass="24764">MKKLTRKIISFILMILMVSNIGISAFASENESSSKNININKCDIVITDDGVYINDVYYTQEQFVKLLDTAVVVDKTELKDDTIKNNSAMRSVGVQSATGALIAGTWWIPGVGEVVITTAGVVIIGGTVIAAGTWLYNKVVDWFETRTEIKEAKSKIPSRLKDKNGEVDLGKFNEKVKGRTAYREKGGWEIDRDYAGHRGSKWKLKDKSGKRVASLDENGRVVGK</sequence>
<protein>
    <submittedName>
        <fullName evidence="2">Uncharacterized protein</fullName>
    </submittedName>
</protein>
<feature type="chain" id="PRO_5003129188" evidence="1">
    <location>
        <begin position="28"/>
        <end position="224"/>
    </location>
</feature>
<dbReference type="eggNOG" id="ENOG5033DP6">
    <property type="taxonomic scope" value="Bacteria"/>
</dbReference>
<dbReference type="KEGG" id="ttm:Tthe_1083"/>
<accession>D9TNJ9</accession>
<dbReference type="GeneID" id="93863930"/>
<dbReference type="EMBL" id="CP002171">
    <property type="protein sequence ID" value="ADL68605.1"/>
    <property type="molecule type" value="Genomic_DNA"/>
</dbReference>
<proteinExistence type="predicted"/>
<dbReference type="Proteomes" id="UP000001626">
    <property type="component" value="Chromosome"/>
</dbReference>
<gene>
    <name evidence="2" type="ordered locus">Tthe_1083</name>
</gene>
<keyword evidence="3" id="KW-1185">Reference proteome</keyword>
<reference evidence="2 3" key="1">
    <citation type="submission" date="2010-08" db="EMBL/GenBank/DDBJ databases">
        <title>Complete sequence of Thermoanaerobacterium thermosaccharolyticum DSM 571.</title>
        <authorList>
            <consortium name="US DOE Joint Genome Institute"/>
            <person name="Lucas S."/>
            <person name="Copeland A."/>
            <person name="Lapidus A."/>
            <person name="Cheng J.-F."/>
            <person name="Bruce D."/>
            <person name="Goodwin L."/>
            <person name="Pitluck S."/>
            <person name="Teshima H."/>
            <person name="Detter J.C."/>
            <person name="Han C."/>
            <person name="Tapia R."/>
            <person name="Land M."/>
            <person name="Hauser L."/>
            <person name="Chang Y.-J."/>
            <person name="Jeffries C."/>
            <person name="Kyrpides N."/>
            <person name="Ivanova N."/>
            <person name="Mikhailova N."/>
            <person name="Hemme C.L."/>
            <person name="Woyke T."/>
        </authorList>
    </citation>
    <scope>NUCLEOTIDE SEQUENCE [LARGE SCALE GENOMIC DNA]</scope>
    <source>
        <strain evidence="3">ATCC 7956 / DSM 571 / NCIMB 9385 / NCA 3814 / NCTC 13789 / WDCM 00135 / 2032</strain>
    </source>
</reference>
<dbReference type="HOGENOM" id="CLU_101805_0_0_9"/>
<keyword evidence="1" id="KW-0732">Signal</keyword>
<organism evidence="2 3">
    <name type="scientific">Thermoanaerobacterium thermosaccharolyticum (strain ATCC 7956 / DSM 571 / NCIMB 9385 / NCA 3814 / NCTC 13789 / WDCM 00135 / 2032)</name>
    <name type="common">Clostridium thermosaccharolyticum</name>
    <dbReference type="NCBI Taxonomy" id="580327"/>
    <lineage>
        <taxon>Bacteria</taxon>
        <taxon>Bacillati</taxon>
        <taxon>Bacillota</taxon>
        <taxon>Clostridia</taxon>
        <taxon>Thermoanaerobacterales</taxon>
        <taxon>Thermoanaerobacteraceae</taxon>
        <taxon>Thermoanaerobacterium</taxon>
    </lineage>
</organism>
<evidence type="ECO:0000313" key="2">
    <source>
        <dbReference type="EMBL" id="ADL68605.1"/>
    </source>
</evidence>
<evidence type="ECO:0000313" key="3">
    <source>
        <dbReference type="Proteomes" id="UP000001626"/>
    </source>
</evidence>
<dbReference type="RefSeq" id="WP_013297573.1">
    <property type="nucleotide sequence ID" value="NC_014410.1"/>
</dbReference>
<dbReference type="AlphaFoldDB" id="D9TNJ9"/>